<comment type="caution">
    <text evidence="1">The sequence shown here is derived from an EMBL/GenBank/DDBJ whole genome shotgun (WGS) entry which is preliminary data.</text>
</comment>
<sequence length="498" mass="55154">NGYGSGGTEQAFGFDDAFMNLVLPNPDSAKWYKSWRTGLAVASGSSDPIYNGWTGPNFKLVDTFVATSGSTHWWQPYDNTNVSHAPNGGSKSQTQGFSQGIGPNRFDGIQSFRRMTTTDPGRLSMQWSGEKEIAGFKIVPGAVTNSILSETEAWPRKWQVSVLKPRAEWTNPLQADLSETSNDFRIVRQFSLGIIGHPTLPEPYPATGPWSKGPDAFNVTDANTQGTPNGRIQTWLFDEPVTTEGMRVEFIVNCDHFERAVHSNRFNFKSATTAKGLDISGKNPWNEDPLDADVGLGFSGCPNNNQFSPNPNEWISDLGIGISYFTALEIIDRNTLPLSNECENQNYLQNNLMPEPSFPTVYAAVDLGRHHHIDTDDDLFELIADTRDQTTWNTGTFLFSEDDVDDPNEVVWAGAASNARWVRFLSTSTDDFEAFVQTFEFAGSINSSTSIDFLPQSTIRAARIYPALTTALFSTEGYNSSWEDLGSTLTDNRNDTFI</sequence>
<evidence type="ECO:0000313" key="1">
    <source>
        <dbReference type="EMBL" id="KKL15817.1"/>
    </source>
</evidence>
<protein>
    <submittedName>
        <fullName evidence="1">Uncharacterized protein</fullName>
    </submittedName>
</protein>
<feature type="non-terminal residue" evidence="1">
    <location>
        <position position="1"/>
    </location>
</feature>
<dbReference type="AlphaFoldDB" id="A0A0F9BPP2"/>
<name>A0A0F9BPP2_9ZZZZ</name>
<feature type="non-terminal residue" evidence="1">
    <location>
        <position position="498"/>
    </location>
</feature>
<reference evidence="1" key="1">
    <citation type="journal article" date="2015" name="Nature">
        <title>Complex archaea that bridge the gap between prokaryotes and eukaryotes.</title>
        <authorList>
            <person name="Spang A."/>
            <person name="Saw J.H."/>
            <person name="Jorgensen S.L."/>
            <person name="Zaremba-Niedzwiedzka K."/>
            <person name="Martijn J."/>
            <person name="Lind A.E."/>
            <person name="van Eijk R."/>
            <person name="Schleper C."/>
            <person name="Guy L."/>
            <person name="Ettema T.J."/>
        </authorList>
    </citation>
    <scope>NUCLEOTIDE SEQUENCE</scope>
</reference>
<organism evidence="1">
    <name type="scientific">marine sediment metagenome</name>
    <dbReference type="NCBI Taxonomy" id="412755"/>
    <lineage>
        <taxon>unclassified sequences</taxon>
        <taxon>metagenomes</taxon>
        <taxon>ecological metagenomes</taxon>
    </lineage>
</organism>
<dbReference type="EMBL" id="LAZR01039919">
    <property type="protein sequence ID" value="KKL15817.1"/>
    <property type="molecule type" value="Genomic_DNA"/>
</dbReference>
<gene>
    <name evidence="1" type="ORF">LCGC14_2501800</name>
</gene>
<proteinExistence type="predicted"/>
<accession>A0A0F9BPP2</accession>